<feature type="active site" description="Proton acceptor" evidence="7">
    <location>
        <position position="19"/>
    </location>
</feature>
<evidence type="ECO:0000256" key="3">
    <source>
        <dbReference type="ARBA" id="ARBA00022801"/>
    </source>
</evidence>
<comment type="subunit">
    <text evidence="7">Monomer.</text>
</comment>
<dbReference type="NCBIfam" id="TIGR00447">
    <property type="entry name" value="pth"/>
    <property type="match status" value="1"/>
</dbReference>
<dbReference type="AlphaFoldDB" id="A0A0G0M738"/>
<dbReference type="InterPro" id="IPR018171">
    <property type="entry name" value="Pept_tRNA_hydro_CS"/>
</dbReference>
<dbReference type="Proteomes" id="UP000034406">
    <property type="component" value="Unassembled WGS sequence"/>
</dbReference>
<dbReference type="GO" id="GO:0072344">
    <property type="term" value="P:rescue of stalled ribosome"/>
    <property type="evidence" value="ECO:0007669"/>
    <property type="project" value="UniProtKB-UniRule"/>
</dbReference>
<sequence>MKLIFGLGNFDKKYQNTRHNLGQQILQSYCQQNSIDLKNKLNFSARVGESSKNFFAHSLGYMNNSGTPLAKIASYYKISPKNILVIHDDLDLPIGEWRLQFDRSSAGHNGIKSIVDSLNTQAFYRLRIGIGHPRNSDNPQIPPEDYVLLPFNADEKILVDQTIKDILPEITKIIQTFRS</sequence>
<dbReference type="GO" id="GO:0005737">
    <property type="term" value="C:cytoplasm"/>
    <property type="evidence" value="ECO:0007669"/>
    <property type="project" value="UniProtKB-SubCell"/>
</dbReference>
<dbReference type="GO" id="GO:0004045">
    <property type="term" value="F:peptidyl-tRNA hydrolase activity"/>
    <property type="evidence" value="ECO:0007669"/>
    <property type="project" value="UniProtKB-UniRule"/>
</dbReference>
<dbReference type="PANTHER" id="PTHR17224:SF1">
    <property type="entry name" value="PEPTIDYL-TRNA HYDROLASE"/>
    <property type="match status" value="1"/>
</dbReference>
<keyword evidence="7" id="KW-0963">Cytoplasm</keyword>
<dbReference type="SUPFAM" id="SSF53178">
    <property type="entry name" value="Peptidyl-tRNA hydrolase-like"/>
    <property type="match status" value="1"/>
</dbReference>
<feature type="binding site" evidence="7">
    <location>
        <position position="61"/>
    </location>
    <ligand>
        <name>tRNA</name>
        <dbReference type="ChEBI" id="CHEBI:17843"/>
    </ligand>
</feature>
<evidence type="ECO:0000256" key="4">
    <source>
        <dbReference type="ARBA" id="ARBA00022884"/>
    </source>
</evidence>
<evidence type="ECO:0000256" key="1">
    <source>
        <dbReference type="ARBA" id="ARBA00013260"/>
    </source>
</evidence>
<dbReference type="PROSITE" id="PS01196">
    <property type="entry name" value="PEPT_TRNA_HYDROL_2"/>
    <property type="match status" value="1"/>
</dbReference>
<keyword evidence="2 7" id="KW-0820">tRNA-binding</keyword>
<dbReference type="EC" id="3.1.1.29" evidence="1 7"/>
<dbReference type="GO" id="GO:0000049">
    <property type="term" value="F:tRNA binding"/>
    <property type="evidence" value="ECO:0007669"/>
    <property type="project" value="UniProtKB-UniRule"/>
</dbReference>
<evidence type="ECO:0000313" key="9">
    <source>
        <dbReference type="Proteomes" id="UP000034406"/>
    </source>
</evidence>
<comment type="function">
    <text evidence="7">Catalyzes the release of premature peptidyl moieties from peptidyl-tRNA molecules trapped in stalled 50S ribosomal subunits, and thus maintains levels of free tRNAs and 50S ribosomes.</text>
</comment>
<dbReference type="GO" id="GO:0006515">
    <property type="term" value="P:protein quality control for misfolded or incompletely synthesized proteins"/>
    <property type="evidence" value="ECO:0007669"/>
    <property type="project" value="UniProtKB-UniRule"/>
</dbReference>
<gene>
    <name evidence="7" type="primary">pth</name>
    <name evidence="8" type="ORF">US90_C0016G0011</name>
</gene>
<proteinExistence type="inferred from homology"/>
<feature type="binding site" evidence="7">
    <location>
        <position position="14"/>
    </location>
    <ligand>
        <name>tRNA</name>
        <dbReference type="ChEBI" id="CHEBI:17843"/>
    </ligand>
</feature>
<dbReference type="PANTHER" id="PTHR17224">
    <property type="entry name" value="PEPTIDYL-TRNA HYDROLASE"/>
    <property type="match status" value="1"/>
</dbReference>
<feature type="binding site" evidence="7">
    <location>
        <position position="109"/>
    </location>
    <ligand>
        <name>tRNA</name>
        <dbReference type="ChEBI" id="CHEBI:17843"/>
    </ligand>
</feature>
<evidence type="ECO:0000313" key="8">
    <source>
        <dbReference type="EMBL" id="KKQ69509.1"/>
    </source>
</evidence>
<evidence type="ECO:0000256" key="2">
    <source>
        <dbReference type="ARBA" id="ARBA00022555"/>
    </source>
</evidence>
<name>A0A0G0M738_9BACT</name>
<evidence type="ECO:0000256" key="5">
    <source>
        <dbReference type="ARBA" id="ARBA00038063"/>
    </source>
</evidence>
<feature type="site" description="Stabilizes the basic form of H active site to accept a proton" evidence="7">
    <location>
        <position position="88"/>
    </location>
</feature>
<feature type="binding site" evidence="7">
    <location>
        <position position="63"/>
    </location>
    <ligand>
        <name>tRNA</name>
        <dbReference type="ChEBI" id="CHEBI:17843"/>
    </ligand>
</feature>
<organism evidence="8 9">
    <name type="scientific">Candidatus Shapirobacteria bacterium GW2011_GWE2_38_30</name>
    <dbReference type="NCBI Taxonomy" id="1618490"/>
    <lineage>
        <taxon>Bacteria</taxon>
        <taxon>Candidatus Shapironibacteriota</taxon>
    </lineage>
</organism>
<protein>
    <recommendedName>
        <fullName evidence="6 7">Peptidyl-tRNA hydrolase</fullName>
        <shortName evidence="7">Pth</shortName>
        <ecNumber evidence="1 7">3.1.1.29</ecNumber>
    </recommendedName>
</protein>
<dbReference type="PATRIC" id="fig|1618490.4.peg.604"/>
<dbReference type="CDD" id="cd00462">
    <property type="entry name" value="PTH"/>
    <property type="match status" value="1"/>
</dbReference>
<comment type="subcellular location">
    <subcellularLocation>
        <location evidence="7">Cytoplasm</location>
    </subcellularLocation>
</comment>
<dbReference type="InterPro" id="IPR001328">
    <property type="entry name" value="Pept_tRNA_hydro"/>
</dbReference>
<dbReference type="HAMAP" id="MF_00083">
    <property type="entry name" value="Pept_tRNA_hydro_bact"/>
    <property type="match status" value="1"/>
</dbReference>
<comment type="function">
    <text evidence="7">Hydrolyzes ribosome-free peptidyl-tRNAs (with 1 or more amino acids incorporated), which drop off the ribosome during protein synthesis, or as a result of ribosome stalling.</text>
</comment>
<comment type="caution">
    <text evidence="8">The sequence shown here is derived from an EMBL/GenBank/DDBJ whole genome shotgun (WGS) entry which is preliminary data.</text>
</comment>
<dbReference type="Pfam" id="PF01195">
    <property type="entry name" value="Pept_tRNA_hydro"/>
    <property type="match status" value="1"/>
</dbReference>
<comment type="similarity">
    <text evidence="5 7">Belongs to the PTH family.</text>
</comment>
<evidence type="ECO:0000256" key="6">
    <source>
        <dbReference type="ARBA" id="ARBA00050038"/>
    </source>
</evidence>
<keyword evidence="3 7" id="KW-0378">Hydrolase</keyword>
<comment type="catalytic activity">
    <reaction evidence="7">
        <text>an N-acyl-L-alpha-aminoacyl-tRNA + H2O = an N-acyl-L-amino acid + a tRNA + H(+)</text>
        <dbReference type="Rhea" id="RHEA:54448"/>
        <dbReference type="Rhea" id="RHEA-COMP:10123"/>
        <dbReference type="Rhea" id="RHEA-COMP:13883"/>
        <dbReference type="ChEBI" id="CHEBI:15377"/>
        <dbReference type="ChEBI" id="CHEBI:15378"/>
        <dbReference type="ChEBI" id="CHEBI:59874"/>
        <dbReference type="ChEBI" id="CHEBI:78442"/>
        <dbReference type="ChEBI" id="CHEBI:138191"/>
        <dbReference type="EC" id="3.1.1.29"/>
    </reaction>
</comment>
<dbReference type="InterPro" id="IPR036416">
    <property type="entry name" value="Pept_tRNA_hydro_sf"/>
</dbReference>
<dbReference type="Gene3D" id="3.40.50.1470">
    <property type="entry name" value="Peptidyl-tRNA hydrolase"/>
    <property type="match status" value="1"/>
</dbReference>
<accession>A0A0G0M738</accession>
<feature type="site" description="Discriminates between blocked and unblocked aminoacyl-tRNA" evidence="7">
    <location>
        <position position="9"/>
    </location>
</feature>
<dbReference type="EMBL" id="LBUT01000016">
    <property type="protein sequence ID" value="KKQ69509.1"/>
    <property type="molecule type" value="Genomic_DNA"/>
</dbReference>
<dbReference type="STRING" id="1618490.US90_C0016G0011"/>
<keyword evidence="4 7" id="KW-0694">RNA-binding</keyword>
<reference evidence="8 9" key="1">
    <citation type="journal article" date="2015" name="Nature">
        <title>rRNA introns, odd ribosomes, and small enigmatic genomes across a large radiation of phyla.</title>
        <authorList>
            <person name="Brown C.T."/>
            <person name="Hug L.A."/>
            <person name="Thomas B.C."/>
            <person name="Sharon I."/>
            <person name="Castelle C.J."/>
            <person name="Singh A."/>
            <person name="Wilkins M.J."/>
            <person name="Williams K.H."/>
            <person name="Banfield J.F."/>
        </authorList>
    </citation>
    <scope>NUCLEOTIDE SEQUENCE [LARGE SCALE GENOMIC DNA]</scope>
</reference>
<evidence type="ECO:0000256" key="7">
    <source>
        <dbReference type="HAMAP-Rule" id="MF_00083"/>
    </source>
</evidence>